<name>A0ABX8RTP1_NOCIO</name>
<dbReference type="RefSeq" id="WP_218474698.1">
    <property type="nucleotide sequence ID" value="NZ_BAABJN010000001.1"/>
</dbReference>
<protein>
    <submittedName>
        <fullName evidence="2">Dabb family protein</fullName>
    </submittedName>
</protein>
<dbReference type="PANTHER" id="PTHR37832:SF1">
    <property type="entry name" value="STRESS-RESPONSE A_B BARREL DOMAIN-CONTAINING PROTEIN"/>
    <property type="match status" value="1"/>
</dbReference>
<proteinExistence type="predicted"/>
<dbReference type="EMBL" id="CP078145">
    <property type="protein sequence ID" value="QXN93008.1"/>
    <property type="molecule type" value="Genomic_DNA"/>
</dbReference>
<organism evidence="2 3">
    <name type="scientific">Nocardia iowensis</name>
    <dbReference type="NCBI Taxonomy" id="204891"/>
    <lineage>
        <taxon>Bacteria</taxon>
        <taxon>Bacillati</taxon>
        <taxon>Actinomycetota</taxon>
        <taxon>Actinomycetes</taxon>
        <taxon>Mycobacteriales</taxon>
        <taxon>Nocardiaceae</taxon>
        <taxon>Nocardia</taxon>
    </lineage>
</organism>
<evidence type="ECO:0000313" key="2">
    <source>
        <dbReference type="EMBL" id="QXN93008.1"/>
    </source>
</evidence>
<feature type="domain" description="Stress-response A/B barrel" evidence="1">
    <location>
        <begin position="11"/>
        <end position="100"/>
    </location>
</feature>
<dbReference type="PROSITE" id="PS51502">
    <property type="entry name" value="S_R_A_B_BARREL"/>
    <property type="match status" value="1"/>
</dbReference>
<dbReference type="Proteomes" id="UP000694257">
    <property type="component" value="Chromosome"/>
</dbReference>
<evidence type="ECO:0000313" key="3">
    <source>
        <dbReference type="Proteomes" id="UP000694257"/>
    </source>
</evidence>
<dbReference type="InterPro" id="IPR013097">
    <property type="entry name" value="Dabb"/>
</dbReference>
<dbReference type="SMART" id="SM00886">
    <property type="entry name" value="Dabb"/>
    <property type="match status" value="1"/>
</dbReference>
<evidence type="ECO:0000259" key="1">
    <source>
        <dbReference type="PROSITE" id="PS51502"/>
    </source>
</evidence>
<gene>
    <name evidence="2" type="ORF">KV110_07830</name>
</gene>
<accession>A0ABX8RTP1</accession>
<sequence length="106" mass="11641">MTADAGSNQVLTHVVLMKFHNRSDAEKAAELLTALVDSVPQIRTLTVSLDELATPVSYDLCLTTTHDSPDDLSAYQDHPAHRELAQWLVPRLAARAVVDYHVPASH</sequence>
<keyword evidence="3" id="KW-1185">Reference proteome</keyword>
<reference evidence="2 3" key="1">
    <citation type="submission" date="2021-07" db="EMBL/GenBank/DDBJ databases">
        <title>Whole Genome Sequence of Nocardia Iowensis.</title>
        <authorList>
            <person name="Lamm A."/>
            <person name="Collins-Fairclough A.M."/>
            <person name="Bunk B."/>
            <person name="Sproer C."/>
        </authorList>
    </citation>
    <scope>NUCLEOTIDE SEQUENCE [LARGE SCALE GENOMIC DNA]</scope>
    <source>
        <strain evidence="2 3">NRRL 5646</strain>
    </source>
</reference>
<dbReference type="PANTHER" id="PTHR37832">
    <property type="entry name" value="BLL2683 PROTEIN"/>
    <property type="match status" value="1"/>
</dbReference>
<dbReference type="Pfam" id="PF07876">
    <property type="entry name" value="Dabb"/>
    <property type="match status" value="1"/>
</dbReference>